<dbReference type="SUPFAM" id="SSF46689">
    <property type="entry name" value="Homeodomain-like"/>
    <property type="match status" value="2"/>
</dbReference>
<dbReference type="GO" id="GO:0003700">
    <property type="term" value="F:DNA-binding transcription factor activity"/>
    <property type="evidence" value="ECO:0007669"/>
    <property type="project" value="InterPro"/>
</dbReference>
<evidence type="ECO:0000313" key="6">
    <source>
        <dbReference type="Proteomes" id="UP000515291"/>
    </source>
</evidence>
<dbReference type="KEGG" id="trb:HB776_12515"/>
<evidence type="ECO:0000256" key="2">
    <source>
        <dbReference type="ARBA" id="ARBA00023125"/>
    </source>
</evidence>
<dbReference type="InterPro" id="IPR009057">
    <property type="entry name" value="Homeodomain-like_sf"/>
</dbReference>
<dbReference type="PROSITE" id="PS00041">
    <property type="entry name" value="HTH_ARAC_FAMILY_1"/>
    <property type="match status" value="1"/>
</dbReference>
<gene>
    <name evidence="5" type="ORF">HB776_12515</name>
</gene>
<dbReference type="GO" id="GO:0043565">
    <property type="term" value="F:sequence-specific DNA binding"/>
    <property type="evidence" value="ECO:0007669"/>
    <property type="project" value="InterPro"/>
</dbReference>
<dbReference type="InterPro" id="IPR018060">
    <property type="entry name" value="HTH_AraC"/>
</dbReference>
<dbReference type="Gene3D" id="1.10.10.60">
    <property type="entry name" value="Homeodomain-like"/>
    <property type="match status" value="2"/>
</dbReference>
<sequence length="200" mass="22152">MPGVLHIYLPRSHFTPEGLGVDVDQSVIESLRFESSFDDPLLAEMGYAIAAELETQTSAGRVLADTLASSLAARLLQKYVSRSPAQAKSLIAQEGLDRKRLSRVLEYIATNLEGNLTLDELASIACLSRFHFARSFRLAVGQAPHQYVSAKRLERAKELLMRGDRPLVEIALALNFSSQANFSRAFRQMTGRAPGQYRRG</sequence>
<protein>
    <submittedName>
        <fullName evidence="5">Helix-turn-helix transcriptional regulator</fullName>
    </submittedName>
</protein>
<evidence type="ECO:0000313" key="5">
    <source>
        <dbReference type="EMBL" id="QND75417.1"/>
    </source>
</evidence>
<dbReference type="InterPro" id="IPR020449">
    <property type="entry name" value="Tscrpt_reg_AraC-type_HTH"/>
</dbReference>
<evidence type="ECO:0000256" key="1">
    <source>
        <dbReference type="ARBA" id="ARBA00023015"/>
    </source>
</evidence>
<dbReference type="InterPro" id="IPR018062">
    <property type="entry name" value="HTH_AraC-typ_CS"/>
</dbReference>
<evidence type="ECO:0000259" key="4">
    <source>
        <dbReference type="PROSITE" id="PS01124"/>
    </source>
</evidence>
<proteinExistence type="predicted"/>
<feature type="domain" description="HTH araC/xylS-type" evidence="4">
    <location>
        <begin position="102"/>
        <end position="200"/>
    </location>
</feature>
<reference evidence="6" key="1">
    <citation type="journal article" date="2020" name="Mol. Plant Microbe">
        <title>Rhizobial microsymbionts of the narrowly endemic Oxytropis species growing in Kamchatka are characterized by significant genetic diversity and possess a set of genes that are associated with T3SS and T6SS secretion systems and can affect the development of symbiosis.</title>
        <authorList>
            <person name="Safronova V."/>
            <person name="Guro P."/>
            <person name="Sazanova A."/>
            <person name="Kuznetsova I."/>
            <person name="Belimov A."/>
            <person name="Yakubov V."/>
            <person name="Chirak E."/>
            <person name="Afonin A."/>
            <person name="Gogolev Y."/>
            <person name="Andronov E."/>
            <person name="Tikhonovich I."/>
        </authorList>
    </citation>
    <scope>NUCLEOTIDE SEQUENCE [LARGE SCALE GENOMIC DNA]</scope>
    <source>
        <strain evidence="6">581</strain>
    </source>
</reference>
<evidence type="ECO:0000256" key="3">
    <source>
        <dbReference type="ARBA" id="ARBA00023163"/>
    </source>
</evidence>
<dbReference type="EMBL" id="CP050292">
    <property type="protein sequence ID" value="QND75417.1"/>
    <property type="molecule type" value="Genomic_DNA"/>
</dbReference>
<keyword evidence="1" id="KW-0805">Transcription regulation</keyword>
<dbReference type="PANTHER" id="PTHR46796">
    <property type="entry name" value="HTH-TYPE TRANSCRIPTIONAL ACTIVATOR RHAS-RELATED"/>
    <property type="match status" value="1"/>
</dbReference>
<dbReference type="PRINTS" id="PR00032">
    <property type="entry name" value="HTHARAC"/>
</dbReference>
<name>A0A7G6U8T5_9BRAD</name>
<dbReference type="SMART" id="SM00342">
    <property type="entry name" value="HTH_ARAC"/>
    <property type="match status" value="1"/>
</dbReference>
<dbReference type="AlphaFoldDB" id="A0A7G6U8T5"/>
<dbReference type="PROSITE" id="PS01124">
    <property type="entry name" value="HTH_ARAC_FAMILY_2"/>
    <property type="match status" value="1"/>
</dbReference>
<keyword evidence="2" id="KW-0238">DNA-binding</keyword>
<organism evidence="5 6">
    <name type="scientific">Tardiphaga robiniae</name>
    <dbReference type="NCBI Taxonomy" id="943830"/>
    <lineage>
        <taxon>Bacteria</taxon>
        <taxon>Pseudomonadati</taxon>
        <taxon>Pseudomonadota</taxon>
        <taxon>Alphaproteobacteria</taxon>
        <taxon>Hyphomicrobiales</taxon>
        <taxon>Nitrobacteraceae</taxon>
        <taxon>Tardiphaga</taxon>
    </lineage>
</organism>
<dbReference type="InterPro" id="IPR050204">
    <property type="entry name" value="AraC_XylS_family_regulators"/>
</dbReference>
<dbReference type="Proteomes" id="UP000515291">
    <property type="component" value="Chromosome"/>
</dbReference>
<keyword evidence="3" id="KW-0804">Transcription</keyword>
<dbReference type="PANTHER" id="PTHR46796:SF6">
    <property type="entry name" value="ARAC SUBFAMILY"/>
    <property type="match status" value="1"/>
</dbReference>
<accession>A0A7G6U8T5</accession>
<dbReference type="Pfam" id="PF12833">
    <property type="entry name" value="HTH_18"/>
    <property type="match status" value="1"/>
</dbReference>